<dbReference type="AlphaFoldDB" id="A0A1V1NU14"/>
<dbReference type="Gene3D" id="2.60.40.3440">
    <property type="match status" value="1"/>
</dbReference>
<gene>
    <name evidence="1" type="ORF">OMM_05816</name>
</gene>
<proteinExistence type="predicted"/>
<comment type="caution">
    <text evidence="1">The sequence shown here is derived from an EMBL/GenBank/DDBJ whole genome shotgun (WGS) entry which is preliminary data.</text>
</comment>
<dbReference type="Gene3D" id="2.60.40.2810">
    <property type="match status" value="1"/>
</dbReference>
<dbReference type="CDD" id="cd11304">
    <property type="entry name" value="Cadherin_repeat"/>
    <property type="match status" value="1"/>
</dbReference>
<dbReference type="GO" id="GO:0016020">
    <property type="term" value="C:membrane"/>
    <property type="evidence" value="ECO:0007669"/>
    <property type="project" value="InterPro"/>
</dbReference>
<name>A0A1V1NU14_9BACT</name>
<evidence type="ECO:0008006" key="3">
    <source>
        <dbReference type="Google" id="ProtNLM"/>
    </source>
</evidence>
<dbReference type="GO" id="GO:0005509">
    <property type="term" value="F:calcium ion binding"/>
    <property type="evidence" value="ECO:0007669"/>
    <property type="project" value="InterPro"/>
</dbReference>
<accession>A0A1V1NU14</accession>
<dbReference type="SUPFAM" id="SSF49313">
    <property type="entry name" value="Cadherin-like"/>
    <property type="match status" value="1"/>
</dbReference>
<evidence type="ECO:0000313" key="2">
    <source>
        <dbReference type="Proteomes" id="UP000189670"/>
    </source>
</evidence>
<dbReference type="Pfam" id="PF17963">
    <property type="entry name" value="Big_9"/>
    <property type="match status" value="2"/>
</dbReference>
<evidence type="ECO:0000313" key="1">
    <source>
        <dbReference type="EMBL" id="ETR66065.1"/>
    </source>
</evidence>
<protein>
    <recommendedName>
        <fullName evidence="3">Cadherin domain-containing protein</fullName>
    </recommendedName>
</protein>
<dbReference type="NCBIfam" id="NF012211">
    <property type="entry name" value="tand_rpt_95"/>
    <property type="match status" value="2"/>
</dbReference>
<dbReference type="EMBL" id="ATBP01002260">
    <property type="protein sequence ID" value="ETR66065.1"/>
    <property type="molecule type" value="Genomic_DNA"/>
</dbReference>
<organism evidence="1 2">
    <name type="scientific">Candidatus Magnetoglobus multicellularis str. Araruama</name>
    <dbReference type="NCBI Taxonomy" id="890399"/>
    <lineage>
        <taxon>Bacteria</taxon>
        <taxon>Pseudomonadati</taxon>
        <taxon>Thermodesulfobacteriota</taxon>
        <taxon>Desulfobacteria</taxon>
        <taxon>Desulfobacterales</taxon>
        <taxon>Desulfobacteraceae</taxon>
        <taxon>Candidatus Magnetoglobus</taxon>
    </lineage>
</organism>
<dbReference type="InterPro" id="IPR015919">
    <property type="entry name" value="Cadherin-like_sf"/>
</dbReference>
<dbReference type="Proteomes" id="UP000189670">
    <property type="component" value="Unassembled WGS sequence"/>
</dbReference>
<reference evidence="2" key="1">
    <citation type="submission" date="2012-11" db="EMBL/GenBank/DDBJ databases">
        <authorList>
            <person name="Lucero-Rivera Y.E."/>
            <person name="Tovar-Ramirez D."/>
        </authorList>
    </citation>
    <scope>NUCLEOTIDE SEQUENCE [LARGE SCALE GENOMIC DNA]</scope>
    <source>
        <strain evidence="2">Araruama</strain>
    </source>
</reference>
<sequence length="207" mass="22434">MTLTIIGVNDAPFAYSSTVYLFEDTPLIYTLSADDLENDALNYAIVDPPETGTIAISQDTGFCYYTPALNVNGTDRFSFKVNDGEFDSNTAFVEIVITPVNDAPIVYDFTLNITEDIAQSASLSATDVEGDPLRYTIVTQGEKGQSVLQSNVDGRFTYTPFANVNGKDEIIFIAGDHELVSDFGTVNISIIPVNDPPVANDATIDVF</sequence>